<organism evidence="3 4">
    <name type="scientific">Patulibacter medicamentivorans</name>
    <dbReference type="NCBI Taxonomy" id="1097667"/>
    <lineage>
        <taxon>Bacteria</taxon>
        <taxon>Bacillati</taxon>
        <taxon>Actinomycetota</taxon>
        <taxon>Thermoleophilia</taxon>
        <taxon>Solirubrobacterales</taxon>
        <taxon>Patulibacteraceae</taxon>
        <taxon>Patulibacter</taxon>
    </lineage>
</organism>
<dbReference type="InterPro" id="IPR036388">
    <property type="entry name" value="WH-like_DNA-bd_sf"/>
</dbReference>
<dbReference type="InterPro" id="IPR000835">
    <property type="entry name" value="HTH_MarR-typ"/>
</dbReference>
<dbReference type="InterPro" id="IPR036390">
    <property type="entry name" value="WH_DNA-bd_sf"/>
</dbReference>
<dbReference type="PANTHER" id="PTHR33164">
    <property type="entry name" value="TRANSCRIPTIONAL REGULATOR, MARR FAMILY"/>
    <property type="match status" value="1"/>
</dbReference>
<gene>
    <name evidence="3" type="ORF">PAI11_36780</name>
</gene>
<dbReference type="Gene3D" id="1.10.10.10">
    <property type="entry name" value="Winged helix-like DNA-binding domain superfamily/Winged helix DNA-binding domain"/>
    <property type="match status" value="1"/>
</dbReference>
<accession>H0EA05</accession>
<comment type="caution">
    <text evidence="3">The sequence shown here is derived from an EMBL/GenBank/DDBJ whole genome shotgun (WGS) entry which is preliminary data.</text>
</comment>
<dbReference type="PANTHER" id="PTHR33164:SF103">
    <property type="entry name" value="REGULATORY PROTEIN MARR"/>
    <property type="match status" value="1"/>
</dbReference>
<dbReference type="OrthoDB" id="3237509at2"/>
<dbReference type="SUPFAM" id="SSF46785">
    <property type="entry name" value="Winged helix' DNA-binding domain"/>
    <property type="match status" value="1"/>
</dbReference>
<evidence type="ECO:0000313" key="3">
    <source>
        <dbReference type="EMBL" id="EHN09486.1"/>
    </source>
</evidence>
<name>H0EA05_9ACTN</name>
<dbReference type="PRINTS" id="PR00598">
    <property type="entry name" value="HTHMARR"/>
</dbReference>
<feature type="region of interest" description="Disordered" evidence="1">
    <location>
        <begin position="1"/>
        <end position="22"/>
    </location>
</feature>
<evidence type="ECO:0000313" key="4">
    <source>
        <dbReference type="Proteomes" id="UP000005143"/>
    </source>
</evidence>
<dbReference type="PROSITE" id="PS50995">
    <property type="entry name" value="HTH_MARR_2"/>
    <property type="match status" value="1"/>
</dbReference>
<proteinExistence type="predicted"/>
<dbReference type="RefSeq" id="WP_007578041.1">
    <property type="nucleotide sequence ID" value="NZ_AGUD01000282.1"/>
</dbReference>
<dbReference type="SMART" id="SM00347">
    <property type="entry name" value="HTH_MARR"/>
    <property type="match status" value="1"/>
</dbReference>
<dbReference type="EMBL" id="AGUD01000282">
    <property type="protein sequence ID" value="EHN09486.1"/>
    <property type="molecule type" value="Genomic_DNA"/>
</dbReference>
<reference evidence="3 4" key="1">
    <citation type="journal article" date="2013" name="Biodegradation">
        <title>Quantitative proteomic analysis of ibuprofen-degrading Patulibacter sp. strain I11.</title>
        <authorList>
            <person name="Almeida B."/>
            <person name="Kjeldal H."/>
            <person name="Lolas I."/>
            <person name="Knudsen A.D."/>
            <person name="Carvalho G."/>
            <person name="Nielsen K.L."/>
            <person name="Barreto Crespo M.T."/>
            <person name="Stensballe A."/>
            <person name="Nielsen J.L."/>
        </authorList>
    </citation>
    <scope>NUCLEOTIDE SEQUENCE [LARGE SCALE GENOMIC DNA]</scope>
    <source>
        <strain evidence="3 4">I11</strain>
    </source>
</reference>
<dbReference type="Proteomes" id="UP000005143">
    <property type="component" value="Unassembled WGS sequence"/>
</dbReference>
<keyword evidence="4" id="KW-1185">Reference proteome</keyword>
<evidence type="ECO:0000256" key="1">
    <source>
        <dbReference type="SAM" id="MobiDB-lite"/>
    </source>
</evidence>
<evidence type="ECO:0000259" key="2">
    <source>
        <dbReference type="PROSITE" id="PS50995"/>
    </source>
</evidence>
<dbReference type="Pfam" id="PF01047">
    <property type="entry name" value="MarR"/>
    <property type="match status" value="1"/>
</dbReference>
<dbReference type="GO" id="GO:0006950">
    <property type="term" value="P:response to stress"/>
    <property type="evidence" value="ECO:0007669"/>
    <property type="project" value="TreeGrafter"/>
</dbReference>
<dbReference type="InterPro" id="IPR039422">
    <property type="entry name" value="MarR/SlyA-like"/>
</dbReference>
<dbReference type="GO" id="GO:0003700">
    <property type="term" value="F:DNA-binding transcription factor activity"/>
    <property type="evidence" value="ECO:0007669"/>
    <property type="project" value="InterPro"/>
</dbReference>
<dbReference type="AlphaFoldDB" id="H0EA05"/>
<feature type="domain" description="HTH marR-type" evidence="2">
    <location>
        <begin position="21"/>
        <end position="159"/>
    </location>
</feature>
<protein>
    <submittedName>
        <fullName evidence="3">Helix-turn-helix Fis-type</fullName>
    </submittedName>
</protein>
<sequence>MPAAPDPYRTLDDGPDEAAAGPELRAVRDQLVRLFRATKRIRGHGNQHLQGGLSIPQFHLVEPLLHSDEPLPVGRLAELAATTPPTATTMIRKLEDQGLIERSADAGDRRVVRVALTSAGRAVVDERRQRVAAWRLRVAAAVPEADRETGARVLSAIADELERAADELAALSTDSDGG</sequence>